<comment type="subcellular location">
    <subcellularLocation>
        <location evidence="1 5">Cytoplasm</location>
    </subcellularLocation>
</comment>
<evidence type="ECO:0000259" key="7">
    <source>
        <dbReference type="Pfam" id="PF21981"/>
    </source>
</evidence>
<evidence type="ECO:0000259" key="6">
    <source>
        <dbReference type="Pfam" id="PF02631"/>
    </source>
</evidence>
<dbReference type="Pfam" id="PF02631">
    <property type="entry name" value="RecX_HTH2"/>
    <property type="match status" value="1"/>
</dbReference>
<dbReference type="GO" id="GO:0005737">
    <property type="term" value="C:cytoplasm"/>
    <property type="evidence" value="ECO:0007669"/>
    <property type="project" value="UniProtKB-SubCell"/>
</dbReference>
<evidence type="ECO:0000256" key="4">
    <source>
        <dbReference type="ARBA" id="ARBA00022490"/>
    </source>
</evidence>
<evidence type="ECO:0000256" key="1">
    <source>
        <dbReference type="ARBA" id="ARBA00004496"/>
    </source>
</evidence>
<organism evidence="8">
    <name type="scientific">Pantoea sp. BJ2</name>
    <dbReference type="NCBI Taxonomy" id="3141322"/>
    <lineage>
        <taxon>Bacteria</taxon>
        <taxon>Pseudomonadati</taxon>
        <taxon>Pseudomonadota</taxon>
        <taxon>Gammaproteobacteria</taxon>
        <taxon>Enterobacterales</taxon>
        <taxon>Erwiniaceae</taxon>
        <taxon>Pantoea</taxon>
    </lineage>
</organism>
<comment type="similarity">
    <text evidence="2 5">Belongs to the RecX family.</text>
</comment>
<proteinExistence type="inferred from homology"/>
<dbReference type="Pfam" id="PF21981">
    <property type="entry name" value="RecX_HTH3"/>
    <property type="match status" value="1"/>
</dbReference>
<dbReference type="HAMAP" id="MF_01114">
    <property type="entry name" value="RecX"/>
    <property type="match status" value="1"/>
</dbReference>
<dbReference type="RefSeq" id="WP_350261012.1">
    <property type="nucleotide sequence ID" value="NZ_CP158292.1"/>
</dbReference>
<dbReference type="InterPro" id="IPR053925">
    <property type="entry name" value="RecX_HTH_3rd"/>
</dbReference>
<gene>
    <name evidence="5" type="primary">recX</name>
    <name evidence="8" type="ORF">AAF463_14940</name>
</gene>
<dbReference type="PANTHER" id="PTHR33602:SF1">
    <property type="entry name" value="REGULATORY PROTEIN RECX FAMILY PROTEIN"/>
    <property type="match status" value="1"/>
</dbReference>
<dbReference type="PANTHER" id="PTHR33602">
    <property type="entry name" value="REGULATORY PROTEIN RECX FAMILY PROTEIN"/>
    <property type="match status" value="1"/>
</dbReference>
<protein>
    <recommendedName>
        <fullName evidence="3 5">Regulatory protein RecX</fullName>
    </recommendedName>
</protein>
<evidence type="ECO:0000256" key="3">
    <source>
        <dbReference type="ARBA" id="ARBA00018111"/>
    </source>
</evidence>
<reference evidence="8" key="1">
    <citation type="submission" date="2024-06" db="EMBL/GenBank/DDBJ databases">
        <title>Multiomics insights into the TNT degradation mechanism by Pantoea sp. BJ2 isolated from an ammunition destruction site.</title>
        <authorList>
            <person name="Luo J."/>
        </authorList>
    </citation>
    <scope>NUCLEOTIDE SEQUENCE</scope>
    <source>
        <strain evidence="8">BJ2</strain>
    </source>
</reference>
<evidence type="ECO:0000256" key="2">
    <source>
        <dbReference type="ARBA" id="ARBA00009695"/>
    </source>
</evidence>
<feature type="domain" description="RecX third three-helical" evidence="7">
    <location>
        <begin position="124"/>
        <end position="165"/>
    </location>
</feature>
<dbReference type="AlphaFoldDB" id="A0AAU7TT70"/>
<keyword evidence="4 5" id="KW-0963">Cytoplasm</keyword>
<dbReference type="GO" id="GO:0006282">
    <property type="term" value="P:regulation of DNA repair"/>
    <property type="evidence" value="ECO:0007669"/>
    <property type="project" value="UniProtKB-UniRule"/>
</dbReference>
<dbReference type="InterPro" id="IPR036388">
    <property type="entry name" value="WH-like_DNA-bd_sf"/>
</dbReference>
<comment type="function">
    <text evidence="5">Modulates RecA activity.</text>
</comment>
<dbReference type="EMBL" id="CP158292">
    <property type="protein sequence ID" value="XBV43886.1"/>
    <property type="molecule type" value="Genomic_DNA"/>
</dbReference>
<sequence>MSSSSSAAPVPTYSRLLDRAMRILSQRDHSREELKRKLQLSSQRAAYLQQQENTPIPDELLEKVLDWCQESGWLNDERFTERFIQSRARKGYGPQRVRMELQQKGIGREEINQALFDTDVDWSQCAADLAKRKFGEPLPQTWTEKSKVQRFLMSKGFMMEDIQAVFRNSDD</sequence>
<dbReference type="InterPro" id="IPR053924">
    <property type="entry name" value="RecX_HTH_2nd"/>
</dbReference>
<dbReference type="Gene3D" id="1.10.10.10">
    <property type="entry name" value="Winged helix-like DNA-binding domain superfamily/Winged helix DNA-binding domain"/>
    <property type="match status" value="3"/>
</dbReference>
<feature type="domain" description="RecX second three-helical" evidence="6">
    <location>
        <begin position="75"/>
        <end position="115"/>
    </location>
</feature>
<dbReference type="InterPro" id="IPR003783">
    <property type="entry name" value="Regulatory_RecX"/>
</dbReference>
<name>A0AAU7TT70_9GAMM</name>
<evidence type="ECO:0000313" key="8">
    <source>
        <dbReference type="EMBL" id="XBV43886.1"/>
    </source>
</evidence>
<accession>A0AAU7TT70</accession>
<evidence type="ECO:0000256" key="5">
    <source>
        <dbReference type="HAMAP-Rule" id="MF_01114"/>
    </source>
</evidence>